<organism evidence="5 6">
    <name type="scientific">Helianthus annuus</name>
    <name type="common">Common sunflower</name>
    <dbReference type="NCBI Taxonomy" id="4232"/>
    <lineage>
        <taxon>Eukaryota</taxon>
        <taxon>Viridiplantae</taxon>
        <taxon>Streptophyta</taxon>
        <taxon>Embryophyta</taxon>
        <taxon>Tracheophyta</taxon>
        <taxon>Spermatophyta</taxon>
        <taxon>Magnoliopsida</taxon>
        <taxon>eudicotyledons</taxon>
        <taxon>Gunneridae</taxon>
        <taxon>Pentapetalae</taxon>
        <taxon>asterids</taxon>
        <taxon>campanulids</taxon>
        <taxon>Asterales</taxon>
        <taxon>Asteraceae</taxon>
        <taxon>Asteroideae</taxon>
        <taxon>Heliantheae alliance</taxon>
        <taxon>Heliantheae</taxon>
        <taxon>Helianthus</taxon>
    </lineage>
</organism>
<keyword evidence="2" id="KW-0812">Transmembrane</keyword>
<proteinExistence type="predicted"/>
<keyword evidence="2" id="KW-0472">Membrane</keyword>
<keyword evidence="6" id="KW-1185">Reference proteome</keyword>
<dbReference type="EMBL" id="CM007896">
    <property type="protein sequence ID" value="OTG20433.1"/>
    <property type="molecule type" value="Genomic_DNA"/>
</dbReference>
<reference evidence="4" key="3">
    <citation type="submission" date="2020-06" db="EMBL/GenBank/DDBJ databases">
        <title>Helianthus annuus Genome sequencing and assembly Release 2.</title>
        <authorList>
            <person name="Gouzy J."/>
            <person name="Langlade N."/>
            <person name="Munos S."/>
        </authorList>
    </citation>
    <scope>NUCLEOTIDE SEQUENCE</scope>
    <source>
        <tissue evidence="4">Leaves</tissue>
    </source>
</reference>
<sequence>MGGDTASVVNSTIDDDISTALWPAGESYYTILETEANQKHVYQQLLKNYDHLNDRLQNMDAAKTKVLSYTPGSWIENVGGMTMSDYNVPETTTILLIGLKGSGKSSLVNRISRVFEDDKFAPERAQVSYNSSVRGGTSFLQEYMIPRNSTSFCFYDTSGFSNNLTENLEMIKQWMTKGVRHGESMKSASDGSSQRGRMKCKNGQDKHLTYERRRVDFVIFVVNGLSVLKCMENSGVDTQYIHTVTEVFSSPFLSFKDHKPVIAITHGDLLSISERARVGVYLGHLLGVHPSKQTFDVPDNCEPTTELTIIDLVRYALEHADRNLPCKSRLAISKGSTIQLWTHLLLLLVIGLLMFTAHFHGFRSLKLNPEPSLEIKKVMEFDQEIIPKPDPNIKEVTELDTEAVSVPNVEIMKAAESDQEVVPEPDPEIEKAMESDQGGVPKTDPEITKATEFDREIVPELDLEIKKVTEFDQEIVPEHILAMKKVSPVSIPKPTKKIKKGDPEKRLGKNKKLKKVRVPEPMLEIDWKTIRHIW</sequence>
<evidence type="ECO:0000259" key="3">
    <source>
        <dbReference type="Pfam" id="PF01926"/>
    </source>
</evidence>
<dbReference type="Gene3D" id="3.40.50.300">
    <property type="entry name" value="P-loop containing nucleotide triphosphate hydrolases"/>
    <property type="match status" value="1"/>
</dbReference>
<keyword evidence="2" id="KW-1133">Transmembrane helix</keyword>
<dbReference type="GO" id="GO:0005525">
    <property type="term" value="F:GTP binding"/>
    <property type="evidence" value="ECO:0007669"/>
    <property type="project" value="InterPro"/>
</dbReference>
<dbReference type="Gramene" id="mRNA:HanXRQr2_Chr07g0288771">
    <property type="protein sequence ID" value="mRNA:HanXRQr2_Chr07g0288771"/>
    <property type="gene ID" value="HanXRQr2_Chr07g0288771"/>
</dbReference>
<dbReference type="InterPro" id="IPR006073">
    <property type="entry name" value="GTP-bd"/>
</dbReference>
<dbReference type="PANTHER" id="PTHR14241">
    <property type="entry name" value="INTERFERON-INDUCED PROTEIN 44"/>
    <property type="match status" value="1"/>
</dbReference>
<feature type="region of interest" description="Disordered" evidence="1">
    <location>
        <begin position="491"/>
        <end position="513"/>
    </location>
</feature>
<name>A0A251UBJ6_HELAN</name>
<evidence type="ECO:0000313" key="5">
    <source>
        <dbReference type="EMBL" id="OTG20433.1"/>
    </source>
</evidence>
<feature type="transmembrane region" description="Helical" evidence="2">
    <location>
        <begin position="340"/>
        <end position="359"/>
    </location>
</feature>
<feature type="region of interest" description="Disordered" evidence="1">
    <location>
        <begin position="182"/>
        <end position="202"/>
    </location>
</feature>
<dbReference type="SUPFAM" id="SSF52540">
    <property type="entry name" value="P-loop containing nucleoside triphosphate hydrolases"/>
    <property type="match status" value="1"/>
</dbReference>
<dbReference type="InterPro" id="IPR027417">
    <property type="entry name" value="P-loop_NTPase"/>
</dbReference>
<accession>A0A251UBJ6</accession>
<dbReference type="PANTHER" id="PTHR14241:SF32">
    <property type="entry name" value="VWFA DOMAIN-CONTAINING PROTEIN-RELATED"/>
    <property type="match status" value="1"/>
</dbReference>
<feature type="domain" description="G" evidence="3">
    <location>
        <begin position="94"/>
        <end position="174"/>
    </location>
</feature>
<feature type="compositionally biased region" description="Polar residues" evidence="1">
    <location>
        <begin position="186"/>
        <end position="195"/>
    </location>
</feature>
<evidence type="ECO:0000256" key="2">
    <source>
        <dbReference type="SAM" id="Phobius"/>
    </source>
</evidence>
<dbReference type="EMBL" id="MNCJ02000322">
    <property type="protein sequence ID" value="KAF5798096.1"/>
    <property type="molecule type" value="Genomic_DNA"/>
</dbReference>
<reference evidence="4 6" key="1">
    <citation type="journal article" date="2017" name="Nature">
        <title>The sunflower genome provides insights into oil metabolism, flowering and Asterid evolution.</title>
        <authorList>
            <person name="Badouin H."/>
            <person name="Gouzy J."/>
            <person name="Grassa C.J."/>
            <person name="Murat F."/>
            <person name="Staton S.E."/>
            <person name="Cottret L."/>
            <person name="Lelandais-Briere C."/>
            <person name="Owens G.L."/>
            <person name="Carrere S."/>
            <person name="Mayjonade B."/>
            <person name="Legrand L."/>
            <person name="Gill N."/>
            <person name="Kane N.C."/>
            <person name="Bowers J.E."/>
            <person name="Hubner S."/>
            <person name="Bellec A."/>
            <person name="Berard A."/>
            <person name="Berges H."/>
            <person name="Blanchet N."/>
            <person name="Boniface M.C."/>
            <person name="Brunel D."/>
            <person name="Catrice O."/>
            <person name="Chaidir N."/>
            <person name="Claudel C."/>
            <person name="Donnadieu C."/>
            <person name="Faraut T."/>
            <person name="Fievet G."/>
            <person name="Helmstetter N."/>
            <person name="King M."/>
            <person name="Knapp S.J."/>
            <person name="Lai Z."/>
            <person name="Le Paslier M.C."/>
            <person name="Lippi Y."/>
            <person name="Lorenzon L."/>
            <person name="Mandel J.R."/>
            <person name="Marage G."/>
            <person name="Marchand G."/>
            <person name="Marquand E."/>
            <person name="Bret-Mestries E."/>
            <person name="Morien E."/>
            <person name="Nambeesan S."/>
            <person name="Nguyen T."/>
            <person name="Pegot-Espagnet P."/>
            <person name="Pouilly N."/>
            <person name="Raftis F."/>
            <person name="Sallet E."/>
            <person name="Schiex T."/>
            <person name="Thomas J."/>
            <person name="Vandecasteele C."/>
            <person name="Vares D."/>
            <person name="Vear F."/>
            <person name="Vautrin S."/>
            <person name="Crespi M."/>
            <person name="Mangin B."/>
            <person name="Burke J.M."/>
            <person name="Salse J."/>
            <person name="Munos S."/>
            <person name="Vincourt P."/>
            <person name="Rieseberg L.H."/>
            <person name="Langlade N.B."/>
        </authorList>
    </citation>
    <scope>NUCLEOTIDE SEQUENCE [LARGE SCALE GENOMIC DNA]</scope>
    <source>
        <strain evidence="6">cv. SF193</strain>
        <tissue evidence="4">Leaves</tissue>
    </source>
</reference>
<dbReference type="GO" id="GO:0016787">
    <property type="term" value="F:hydrolase activity"/>
    <property type="evidence" value="ECO:0007669"/>
    <property type="project" value="UniProtKB-KW"/>
</dbReference>
<reference evidence="5" key="2">
    <citation type="submission" date="2017-02" db="EMBL/GenBank/DDBJ databases">
        <title>Sunflower complete genome.</title>
        <authorList>
            <person name="Langlade N."/>
            <person name="Munos S."/>
        </authorList>
    </citation>
    <scope>NUCLEOTIDE SEQUENCE [LARGE SCALE GENOMIC DNA]</scope>
    <source>
        <tissue evidence="5">Leaves</tissue>
    </source>
</reference>
<dbReference type="Pfam" id="PF01926">
    <property type="entry name" value="MMR_HSR1"/>
    <property type="match status" value="1"/>
</dbReference>
<evidence type="ECO:0000313" key="4">
    <source>
        <dbReference type="EMBL" id="KAF5798096.1"/>
    </source>
</evidence>
<dbReference type="InParanoid" id="A0A251UBJ6"/>
<dbReference type="OrthoDB" id="25620at2759"/>
<evidence type="ECO:0000256" key="1">
    <source>
        <dbReference type="SAM" id="MobiDB-lite"/>
    </source>
</evidence>
<protein>
    <submittedName>
        <fullName evidence="4 5">GTP binding domain, P-loop containing nucleoside triphosphate hydrolase</fullName>
    </submittedName>
</protein>
<dbReference type="FunCoup" id="A0A251UBJ6">
    <property type="interactions" value="76"/>
</dbReference>
<dbReference type="Proteomes" id="UP000215914">
    <property type="component" value="Chromosome 7"/>
</dbReference>
<dbReference type="AlphaFoldDB" id="A0A251UBJ6"/>
<gene>
    <name evidence="5" type="ORF">HannXRQ_Chr07g0193061</name>
    <name evidence="4" type="ORF">HanXRQr2_Chr07g0288771</name>
</gene>
<evidence type="ECO:0000313" key="6">
    <source>
        <dbReference type="Proteomes" id="UP000215914"/>
    </source>
</evidence>
<keyword evidence="5" id="KW-0378">Hydrolase</keyword>